<dbReference type="Gene3D" id="3.10.510.20">
    <property type="entry name" value="YcgL domain"/>
    <property type="match status" value="1"/>
</dbReference>
<dbReference type="InterPro" id="IPR027354">
    <property type="entry name" value="YcgL_dom"/>
</dbReference>
<name>A0A1Y1QF09_9GAMM</name>
<dbReference type="PANTHER" id="PTHR38109">
    <property type="entry name" value="PROTEIN YCGL"/>
    <property type="match status" value="1"/>
</dbReference>
<dbReference type="EMBL" id="MTEJ01000373">
    <property type="protein sequence ID" value="OQX03892.1"/>
    <property type="molecule type" value="Genomic_DNA"/>
</dbReference>
<dbReference type="PROSITE" id="PS51648">
    <property type="entry name" value="YCGL"/>
    <property type="match status" value="1"/>
</dbReference>
<evidence type="ECO:0000313" key="2">
    <source>
        <dbReference type="EMBL" id="OQX03892.1"/>
    </source>
</evidence>
<comment type="caution">
    <text evidence="2">The sequence shown here is derived from an EMBL/GenBank/DDBJ whole genome shotgun (WGS) entry which is preliminary data.</text>
</comment>
<evidence type="ECO:0000313" key="3">
    <source>
        <dbReference type="Proteomes" id="UP000192491"/>
    </source>
</evidence>
<dbReference type="Proteomes" id="UP000192491">
    <property type="component" value="Unassembled WGS sequence"/>
</dbReference>
<organism evidence="2 3">
    <name type="scientific">Thiothrix lacustris</name>
    <dbReference type="NCBI Taxonomy" id="525917"/>
    <lineage>
        <taxon>Bacteria</taxon>
        <taxon>Pseudomonadati</taxon>
        <taxon>Pseudomonadota</taxon>
        <taxon>Gammaproteobacteria</taxon>
        <taxon>Thiotrichales</taxon>
        <taxon>Thiotrichaceae</taxon>
        <taxon>Thiothrix</taxon>
    </lineage>
</organism>
<evidence type="ECO:0000259" key="1">
    <source>
        <dbReference type="PROSITE" id="PS51648"/>
    </source>
</evidence>
<dbReference type="Pfam" id="PF05166">
    <property type="entry name" value="YcgL"/>
    <property type="match status" value="1"/>
</dbReference>
<dbReference type="SUPFAM" id="SSF160191">
    <property type="entry name" value="YcgL-like"/>
    <property type="match status" value="1"/>
</dbReference>
<sequence>MQCYVYRSRRKQGSFLFLPEKDNFARVPEVLLTIFGVPEFSFTFLLDDERQLQFNIAASEVRRVMQENGFFLQLPPNAWEVIDEPGDCTRPF</sequence>
<protein>
    <recommendedName>
        <fullName evidence="1">YcgL domain-containing protein</fullName>
    </recommendedName>
</protein>
<dbReference type="InterPro" id="IPR038068">
    <property type="entry name" value="YcgL-like_sf"/>
</dbReference>
<dbReference type="PANTHER" id="PTHR38109:SF1">
    <property type="entry name" value="PROTEIN YCGL"/>
    <property type="match status" value="1"/>
</dbReference>
<proteinExistence type="predicted"/>
<dbReference type="AlphaFoldDB" id="A0A1Y1QF09"/>
<gene>
    <name evidence="2" type="ORF">BWK73_38045</name>
</gene>
<accession>A0A1Y1QF09</accession>
<reference evidence="2 3" key="1">
    <citation type="submission" date="2017-01" db="EMBL/GenBank/DDBJ databases">
        <title>Novel large sulfur bacteria in the metagenomes of groundwater-fed chemosynthetic microbial mats in the Lake Huron basin.</title>
        <authorList>
            <person name="Sharrar A.M."/>
            <person name="Flood B.E."/>
            <person name="Bailey J.V."/>
            <person name="Jones D.S."/>
            <person name="Biddanda B."/>
            <person name="Ruberg S.A."/>
            <person name="Marcus D.N."/>
            <person name="Dick G.J."/>
        </authorList>
    </citation>
    <scope>NUCLEOTIDE SEQUENCE [LARGE SCALE GENOMIC DNA]</scope>
    <source>
        <strain evidence="2">A8</strain>
    </source>
</reference>
<feature type="domain" description="YcgL" evidence="1">
    <location>
        <begin position="1"/>
        <end position="86"/>
    </location>
</feature>